<dbReference type="Pfam" id="PF04011">
    <property type="entry name" value="LemA"/>
    <property type="match status" value="1"/>
</dbReference>
<keyword evidence="8" id="KW-1185">Reference proteome</keyword>
<evidence type="ECO:0000256" key="1">
    <source>
        <dbReference type="ARBA" id="ARBA00004167"/>
    </source>
</evidence>
<proteinExistence type="inferred from homology"/>
<evidence type="ECO:0000313" key="7">
    <source>
        <dbReference type="EMBL" id="MET3731941.1"/>
    </source>
</evidence>
<evidence type="ECO:0000256" key="4">
    <source>
        <dbReference type="ARBA" id="ARBA00022989"/>
    </source>
</evidence>
<evidence type="ECO:0000256" key="2">
    <source>
        <dbReference type="ARBA" id="ARBA00008854"/>
    </source>
</evidence>
<comment type="caution">
    <text evidence="7">The sequence shown here is derived from an EMBL/GenBank/DDBJ whole genome shotgun (WGS) entry which is preliminary data.</text>
</comment>
<gene>
    <name evidence="7" type="ORF">ABID46_001523</name>
</gene>
<comment type="similarity">
    <text evidence="2">Belongs to the LemA family.</text>
</comment>
<organism evidence="7 8">
    <name type="scientific">Moheibacter stercoris</name>
    <dbReference type="NCBI Taxonomy" id="1628251"/>
    <lineage>
        <taxon>Bacteria</taxon>
        <taxon>Pseudomonadati</taxon>
        <taxon>Bacteroidota</taxon>
        <taxon>Flavobacteriia</taxon>
        <taxon>Flavobacteriales</taxon>
        <taxon>Weeksellaceae</taxon>
        <taxon>Moheibacter</taxon>
    </lineage>
</organism>
<dbReference type="Proteomes" id="UP001549146">
    <property type="component" value="Unassembled WGS sequence"/>
</dbReference>
<dbReference type="SUPFAM" id="SSF140478">
    <property type="entry name" value="LemA-like"/>
    <property type="match status" value="1"/>
</dbReference>
<name>A0ABV2LU48_9FLAO</name>
<keyword evidence="5 6" id="KW-0472">Membrane</keyword>
<protein>
    <submittedName>
        <fullName evidence="7">LemA protein</fullName>
    </submittedName>
</protein>
<reference evidence="7 8" key="1">
    <citation type="submission" date="2024-06" db="EMBL/GenBank/DDBJ databases">
        <title>Genomic Encyclopedia of Type Strains, Phase IV (KMG-IV): sequencing the most valuable type-strain genomes for metagenomic binning, comparative biology and taxonomic classification.</title>
        <authorList>
            <person name="Goeker M."/>
        </authorList>
    </citation>
    <scope>NUCLEOTIDE SEQUENCE [LARGE SCALE GENOMIC DNA]</scope>
    <source>
        <strain evidence="7 8">DSM 29388</strain>
    </source>
</reference>
<dbReference type="PANTHER" id="PTHR34478:SF2">
    <property type="entry name" value="MEMBRANE PROTEIN"/>
    <property type="match status" value="1"/>
</dbReference>
<keyword evidence="4 6" id="KW-1133">Transmembrane helix</keyword>
<dbReference type="RefSeq" id="WP_354508679.1">
    <property type="nucleotide sequence ID" value="NZ_JBEPMO010000007.1"/>
</dbReference>
<dbReference type="EMBL" id="JBEPMO010000007">
    <property type="protein sequence ID" value="MET3731941.1"/>
    <property type="molecule type" value="Genomic_DNA"/>
</dbReference>
<feature type="transmembrane region" description="Helical" evidence="6">
    <location>
        <begin position="6"/>
        <end position="24"/>
    </location>
</feature>
<dbReference type="InterPro" id="IPR023353">
    <property type="entry name" value="LemA-like_dom_sf"/>
</dbReference>
<sequence length="202" mass="22794">MKKGCLVGGGILLVLLAIMVFWGINFNNKVKLQDLAVQKQWSNVENTYQKRMDLIDQTVSTVKGAAEYERETLNEVINARATATSTQINIDEGTDLSPEKIAQFQEAQNQLGGAFSRLIASFERYPDLKAVQNFSSLQATISSMEQEILFERRKYNDQAEIYNRMIVTFPQSIIAGFLNFKEKGFFKATEGSENAPKIDFSK</sequence>
<accession>A0ABV2LU48</accession>
<dbReference type="PANTHER" id="PTHR34478">
    <property type="entry name" value="PROTEIN LEMA"/>
    <property type="match status" value="1"/>
</dbReference>
<dbReference type="Gene3D" id="1.20.1440.20">
    <property type="entry name" value="LemA-like domain"/>
    <property type="match status" value="1"/>
</dbReference>
<evidence type="ECO:0000256" key="5">
    <source>
        <dbReference type="ARBA" id="ARBA00023136"/>
    </source>
</evidence>
<dbReference type="InterPro" id="IPR007156">
    <property type="entry name" value="MamQ_LemA"/>
</dbReference>
<evidence type="ECO:0000256" key="3">
    <source>
        <dbReference type="ARBA" id="ARBA00022692"/>
    </source>
</evidence>
<evidence type="ECO:0000256" key="6">
    <source>
        <dbReference type="SAM" id="Phobius"/>
    </source>
</evidence>
<keyword evidence="3 6" id="KW-0812">Transmembrane</keyword>
<comment type="subcellular location">
    <subcellularLocation>
        <location evidence="1">Membrane</location>
        <topology evidence="1">Single-pass membrane protein</topology>
    </subcellularLocation>
</comment>
<evidence type="ECO:0000313" key="8">
    <source>
        <dbReference type="Proteomes" id="UP001549146"/>
    </source>
</evidence>